<gene>
    <name evidence="1" type="ORF">HU751_05090</name>
</gene>
<protein>
    <submittedName>
        <fullName evidence="1">Uncharacterized protein</fullName>
    </submittedName>
</protein>
<organism evidence="1">
    <name type="scientific">Pseudomonas peradeniyensis</name>
    <dbReference type="NCBI Taxonomy" id="2745488"/>
    <lineage>
        <taxon>Bacteria</taxon>
        <taxon>Pseudomonadati</taxon>
        <taxon>Pseudomonadota</taxon>
        <taxon>Gammaproteobacteria</taxon>
        <taxon>Pseudomonadales</taxon>
        <taxon>Pseudomonadaceae</taxon>
        <taxon>Pseudomonas</taxon>
    </lineage>
</organism>
<reference evidence="1" key="1">
    <citation type="journal article" date="2020" name="Microorganisms">
        <title>Reliable Identification of Environmental Pseudomonas Isolates Using the rpoD Gene.</title>
        <authorList>
            <consortium name="The Broad Institute Genome Sequencing Platform"/>
            <person name="Girard L."/>
            <person name="Lood C."/>
            <person name="Rokni-Zadeh H."/>
            <person name="van Noort V."/>
            <person name="Lavigne R."/>
            <person name="De Mot R."/>
        </authorList>
    </citation>
    <scope>NUCLEOTIDE SEQUENCE</scope>
    <source>
        <strain evidence="1">BW13M1</strain>
    </source>
</reference>
<name>A0A923G6Z0_9PSED</name>
<evidence type="ECO:0000313" key="1">
    <source>
        <dbReference type="EMBL" id="MBC3445137.1"/>
    </source>
</evidence>
<proteinExistence type="predicted"/>
<dbReference type="RefSeq" id="WP_186732295.1">
    <property type="nucleotide sequence ID" value="NZ_JABWRJ020000004.1"/>
</dbReference>
<dbReference type="AlphaFoldDB" id="A0A923G6Z0"/>
<reference evidence="1" key="2">
    <citation type="submission" date="2020-07" db="EMBL/GenBank/DDBJ databases">
        <authorList>
            <person name="Lood C."/>
            <person name="Girard L."/>
        </authorList>
    </citation>
    <scope>NUCLEOTIDE SEQUENCE</scope>
    <source>
        <strain evidence="1">BW13M1</strain>
    </source>
</reference>
<sequence length="52" mass="5768">MFDYAAMQTQGIVSALSHGVATSHTLEASVEDEKNYLFTFFKRPLLAGSCPW</sequence>
<dbReference type="EMBL" id="JABWRJ010000004">
    <property type="protein sequence ID" value="MBC3445137.1"/>
    <property type="molecule type" value="Genomic_DNA"/>
</dbReference>
<accession>A0A923G6Z0</accession>
<comment type="caution">
    <text evidence="1">The sequence shown here is derived from an EMBL/GenBank/DDBJ whole genome shotgun (WGS) entry which is preliminary data.</text>
</comment>